<dbReference type="InterPro" id="IPR036457">
    <property type="entry name" value="PPM-type-like_dom_sf"/>
</dbReference>
<name>A0A3Q9BNJ6_9BURK</name>
<evidence type="ECO:0000313" key="3">
    <source>
        <dbReference type="Proteomes" id="UP000275663"/>
    </source>
</evidence>
<dbReference type="OrthoDB" id="9801841at2"/>
<dbReference type="NCBIfam" id="NF033484">
    <property type="entry name" value="Stp1_PP2C_phos"/>
    <property type="match status" value="1"/>
</dbReference>
<proteinExistence type="predicted"/>
<dbReference type="PANTHER" id="PTHR47992">
    <property type="entry name" value="PROTEIN PHOSPHATASE"/>
    <property type="match status" value="1"/>
</dbReference>
<dbReference type="InterPro" id="IPR015655">
    <property type="entry name" value="PP2C"/>
</dbReference>
<keyword evidence="3" id="KW-1185">Reference proteome</keyword>
<dbReference type="SMART" id="SM00331">
    <property type="entry name" value="PP2C_SIG"/>
    <property type="match status" value="1"/>
</dbReference>
<dbReference type="Pfam" id="PF13672">
    <property type="entry name" value="PP2C_2"/>
    <property type="match status" value="1"/>
</dbReference>
<dbReference type="Gene3D" id="3.60.40.10">
    <property type="entry name" value="PPM-type phosphatase domain"/>
    <property type="match status" value="1"/>
</dbReference>
<sequence length="268" mass="29724">MPLQSVLEFAGRSDTGRVRAQNEDAFEICEGLGLAVLADGMGGYNAGEVASRMCVELISEFLQQKQQAVWMPIFSRPAVLGVRWLNDAITLANTSVYDASHENQAYLGMGTTVVVALSHQDKLLIAHVGDSRAYRFRLGELSQLTRDHSVLQAQIDAGLISEKDARFSPIKNLITRAVGAQESVEIEIHVHQMEVGDVYLLCSDGLTDMLNHIEIHHIMHQYSAQLDECCQVLIENANQFGGKDNISVVLIKVTELHQRKLMEYIFAS</sequence>
<accession>A0A3Q9BNJ6</accession>
<dbReference type="SMART" id="SM00332">
    <property type="entry name" value="PP2Cc"/>
    <property type="match status" value="1"/>
</dbReference>
<dbReference type="PROSITE" id="PS51746">
    <property type="entry name" value="PPM_2"/>
    <property type="match status" value="1"/>
</dbReference>
<dbReference type="RefSeq" id="WP_126126396.1">
    <property type="nucleotide sequence ID" value="NZ_CP034464.1"/>
</dbReference>
<evidence type="ECO:0000259" key="1">
    <source>
        <dbReference type="PROSITE" id="PS51746"/>
    </source>
</evidence>
<organism evidence="2 3">
    <name type="scientific">Undibacterium parvum</name>
    <dbReference type="NCBI Taxonomy" id="401471"/>
    <lineage>
        <taxon>Bacteria</taxon>
        <taxon>Pseudomonadati</taxon>
        <taxon>Pseudomonadota</taxon>
        <taxon>Betaproteobacteria</taxon>
        <taxon>Burkholderiales</taxon>
        <taxon>Oxalobacteraceae</taxon>
        <taxon>Undibacterium</taxon>
    </lineage>
</organism>
<protein>
    <submittedName>
        <fullName evidence="2">Stp1/IreP family PP2C-type Ser/Thr phosphatase</fullName>
    </submittedName>
</protein>
<dbReference type="Proteomes" id="UP000275663">
    <property type="component" value="Chromosome"/>
</dbReference>
<reference evidence="2 3" key="1">
    <citation type="journal article" date="2011" name="Int. J. Syst. Evol. Microbiol.">
        <title>Description of Undibacterium oligocarboniphilum sp. nov., isolated from purified water, and Undibacterium pigrum strain CCUG 49012 as the type strain of Undibacterium parvum sp. nov., and emended descriptions of the genus Undibacterium and the species Undibacterium pigrum.</title>
        <authorList>
            <person name="Eder W."/>
            <person name="Wanner G."/>
            <person name="Ludwig W."/>
            <person name="Busse H.J."/>
            <person name="Ziemke-Kageler F."/>
            <person name="Lang E."/>
        </authorList>
    </citation>
    <scope>NUCLEOTIDE SEQUENCE [LARGE SCALE GENOMIC DNA]</scope>
    <source>
        <strain evidence="2 3">DSM 23061</strain>
    </source>
</reference>
<dbReference type="CDD" id="cd00143">
    <property type="entry name" value="PP2Cc"/>
    <property type="match status" value="1"/>
</dbReference>
<dbReference type="SUPFAM" id="SSF81606">
    <property type="entry name" value="PP2C-like"/>
    <property type="match status" value="1"/>
</dbReference>
<feature type="domain" description="PPM-type phosphatase" evidence="1">
    <location>
        <begin position="8"/>
        <end position="253"/>
    </location>
</feature>
<dbReference type="AlphaFoldDB" id="A0A3Q9BNJ6"/>
<dbReference type="GO" id="GO:0004722">
    <property type="term" value="F:protein serine/threonine phosphatase activity"/>
    <property type="evidence" value="ECO:0007669"/>
    <property type="project" value="InterPro"/>
</dbReference>
<evidence type="ECO:0000313" key="2">
    <source>
        <dbReference type="EMBL" id="AZP10997.1"/>
    </source>
</evidence>
<dbReference type="KEGG" id="upv:EJN92_02580"/>
<dbReference type="InterPro" id="IPR001932">
    <property type="entry name" value="PPM-type_phosphatase-like_dom"/>
</dbReference>
<dbReference type="EMBL" id="CP034464">
    <property type="protein sequence ID" value="AZP10997.1"/>
    <property type="molecule type" value="Genomic_DNA"/>
</dbReference>
<gene>
    <name evidence="2" type="ORF">EJN92_02580</name>
</gene>